<dbReference type="Gramene" id="ERN17290">
    <property type="protein sequence ID" value="ERN17290"/>
    <property type="gene ID" value="AMTR_s00037p00014430"/>
</dbReference>
<reference evidence="3" key="1">
    <citation type="journal article" date="2013" name="Science">
        <title>The Amborella genome and the evolution of flowering plants.</title>
        <authorList>
            <consortium name="Amborella Genome Project"/>
        </authorList>
    </citation>
    <scope>NUCLEOTIDE SEQUENCE [LARGE SCALE GENOMIC DNA]</scope>
</reference>
<gene>
    <name evidence="2" type="ORF">AMTR_s00037p00014430</name>
</gene>
<name>U5D4Z1_AMBTC</name>
<dbReference type="Proteomes" id="UP000017836">
    <property type="component" value="Unassembled WGS sequence"/>
</dbReference>
<keyword evidence="1" id="KW-0175">Coiled coil</keyword>
<feature type="coiled-coil region" evidence="1">
    <location>
        <begin position="227"/>
        <end position="254"/>
    </location>
</feature>
<protein>
    <submittedName>
        <fullName evidence="2">Uncharacterized protein</fullName>
    </submittedName>
</protein>
<proteinExistence type="predicted"/>
<accession>U5D4Z1</accession>
<evidence type="ECO:0000256" key="1">
    <source>
        <dbReference type="SAM" id="Coils"/>
    </source>
</evidence>
<evidence type="ECO:0000313" key="2">
    <source>
        <dbReference type="EMBL" id="ERN17290.1"/>
    </source>
</evidence>
<dbReference type="HOGENOM" id="CLU_944413_0_0_1"/>
<evidence type="ECO:0000313" key="3">
    <source>
        <dbReference type="Proteomes" id="UP000017836"/>
    </source>
</evidence>
<dbReference type="AlphaFoldDB" id="U5D4Z1"/>
<sequence length="258" mass="27946">MVGFSNAEYWGATHPWKVVSGSRRDGRAGRGLVPPPFSIIFGLDHCLANWQELAKPHSLSGDEEVMRLLSLKRKTRSFFNNLDVIFGRSERSVNPSCEEGLASTSPDRVEGESHFGSSLAWVVECVLGSGCGSRNPTLRVEVSETPTTSRHVTAPAHPAVSIMPDPEATQEEAMPPLASRDPMLDVPPVDVIGVLAAPQPSSSSKALIRTQERAQLVSEQGSFLEEVASLSGELETVKAKMEKLQARVDSLSSRRDSN</sequence>
<dbReference type="EMBL" id="KI392350">
    <property type="protein sequence ID" value="ERN17290.1"/>
    <property type="molecule type" value="Genomic_DNA"/>
</dbReference>
<keyword evidence="3" id="KW-1185">Reference proteome</keyword>
<organism evidence="2 3">
    <name type="scientific">Amborella trichopoda</name>
    <dbReference type="NCBI Taxonomy" id="13333"/>
    <lineage>
        <taxon>Eukaryota</taxon>
        <taxon>Viridiplantae</taxon>
        <taxon>Streptophyta</taxon>
        <taxon>Embryophyta</taxon>
        <taxon>Tracheophyta</taxon>
        <taxon>Spermatophyta</taxon>
        <taxon>Magnoliopsida</taxon>
        <taxon>Amborellales</taxon>
        <taxon>Amborellaceae</taxon>
        <taxon>Amborella</taxon>
    </lineage>
</organism>